<reference evidence="2 3" key="2">
    <citation type="submission" date="2019-02" db="EMBL/GenBank/DDBJ databases">
        <title>'Lichenibacterium ramalinii' gen. nov. sp. nov., 'Lichenibacterium minor' gen. nov. sp. nov.</title>
        <authorList>
            <person name="Pankratov T."/>
        </authorList>
    </citation>
    <scope>NUCLEOTIDE SEQUENCE [LARGE SCALE GENOMIC DNA]</scope>
    <source>
        <strain evidence="2 3">RmlP001</strain>
    </source>
</reference>
<dbReference type="EMBL" id="QYBC01000026">
    <property type="protein sequence ID" value="RYB01907.1"/>
    <property type="molecule type" value="Genomic_DNA"/>
</dbReference>
<evidence type="ECO:0000313" key="3">
    <source>
        <dbReference type="Proteomes" id="UP000289411"/>
    </source>
</evidence>
<accession>A0A4V1RI09</accession>
<evidence type="ECO:0000313" key="2">
    <source>
        <dbReference type="EMBL" id="RYB01907.1"/>
    </source>
</evidence>
<keyword evidence="3" id="KW-1185">Reference proteome</keyword>
<dbReference type="InterPro" id="IPR014601">
    <property type="entry name" value="Trans_reg_MarR_HTH"/>
</dbReference>
<name>A0A4V1RI09_9HYPH</name>
<dbReference type="OrthoDB" id="7504146at2"/>
<reference evidence="2 3" key="1">
    <citation type="submission" date="2018-09" db="EMBL/GenBank/DDBJ databases">
        <authorList>
            <person name="Grouzdev D.S."/>
            <person name="Krutkina M.S."/>
        </authorList>
    </citation>
    <scope>NUCLEOTIDE SEQUENCE [LARGE SCALE GENOMIC DNA]</scope>
    <source>
        <strain evidence="2 3">RmlP001</strain>
    </source>
</reference>
<dbReference type="Pfam" id="PF13463">
    <property type="entry name" value="HTH_27"/>
    <property type="match status" value="1"/>
</dbReference>
<dbReference type="InterPro" id="IPR036390">
    <property type="entry name" value="WH_DNA-bd_sf"/>
</dbReference>
<sequence>MSTKHRQSVNVAVWGPAGAGREGGRSTVAEQGSAFDGPVVSSAHLAAGAMPALSEFEFGTILVSHAFERWMVRCMAAAGVPDLSPVDVLVLHAAHHRDRPKRMADLCLVLNIEDTHVVSYAVKKLARLGLVATRLQGKEKLVAATPAGAEACRRYGEIREALLVRSVAALGLDRAALSTLAAQMRVLSGHYDQAARAAASL</sequence>
<proteinExistence type="predicted"/>
<dbReference type="Proteomes" id="UP000289411">
    <property type="component" value="Unassembled WGS sequence"/>
</dbReference>
<organism evidence="2 3">
    <name type="scientific">Lichenibacterium ramalinae</name>
    <dbReference type="NCBI Taxonomy" id="2316527"/>
    <lineage>
        <taxon>Bacteria</taxon>
        <taxon>Pseudomonadati</taxon>
        <taxon>Pseudomonadota</taxon>
        <taxon>Alphaproteobacteria</taxon>
        <taxon>Hyphomicrobiales</taxon>
        <taxon>Lichenihabitantaceae</taxon>
        <taxon>Lichenibacterium</taxon>
    </lineage>
</organism>
<dbReference type="SUPFAM" id="SSF46785">
    <property type="entry name" value="Winged helix' DNA-binding domain"/>
    <property type="match status" value="1"/>
</dbReference>
<dbReference type="GO" id="GO:0003700">
    <property type="term" value="F:DNA-binding transcription factor activity"/>
    <property type="evidence" value="ECO:0007669"/>
    <property type="project" value="InterPro"/>
</dbReference>
<dbReference type="InterPro" id="IPR000835">
    <property type="entry name" value="HTH_MarR-typ"/>
</dbReference>
<dbReference type="InterPro" id="IPR036388">
    <property type="entry name" value="WH-like_DNA-bd_sf"/>
</dbReference>
<dbReference type="PIRSF" id="PIRSF036158">
    <property type="entry name" value="UCP036158_MarR"/>
    <property type="match status" value="1"/>
</dbReference>
<comment type="caution">
    <text evidence="2">The sequence shown here is derived from an EMBL/GenBank/DDBJ whole genome shotgun (WGS) entry which is preliminary data.</text>
</comment>
<feature type="domain" description="HTH marR-type" evidence="1">
    <location>
        <begin position="83"/>
        <end position="148"/>
    </location>
</feature>
<dbReference type="AlphaFoldDB" id="A0A4V1RI09"/>
<protein>
    <submittedName>
        <fullName evidence="2">MarR family transcriptional regulator</fullName>
    </submittedName>
</protein>
<gene>
    <name evidence="2" type="ORF">D3272_23695</name>
</gene>
<evidence type="ECO:0000259" key="1">
    <source>
        <dbReference type="Pfam" id="PF13463"/>
    </source>
</evidence>
<dbReference type="Gene3D" id="1.10.10.10">
    <property type="entry name" value="Winged helix-like DNA-binding domain superfamily/Winged helix DNA-binding domain"/>
    <property type="match status" value="1"/>
</dbReference>